<evidence type="ECO:0000313" key="3">
    <source>
        <dbReference type="Proteomes" id="UP000712281"/>
    </source>
</evidence>
<feature type="compositionally biased region" description="Polar residues" evidence="1">
    <location>
        <begin position="1"/>
        <end position="12"/>
    </location>
</feature>
<sequence length="60" mass="6341">METAINVGNNRMSAPGGINRQTAPLDCSAGRDSSSCSFLHTSSFSSSVYSRPEMTLKGLD</sequence>
<proteinExistence type="predicted"/>
<evidence type="ECO:0000313" key="2">
    <source>
        <dbReference type="EMBL" id="KAF2578114.1"/>
    </source>
</evidence>
<evidence type="ECO:0000256" key="1">
    <source>
        <dbReference type="SAM" id="MobiDB-lite"/>
    </source>
</evidence>
<dbReference type="AlphaFoldDB" id="A0A8S9J7S2"/>
<dbReference type="Proteomes" id="UP000712281">
    <property type="component" value="Unassembled WGS sequence"/>
</dbReference>
<reference evidence="2" key="1">
    <citation type="submission" date="2019-12" db="EMBL/GenBank/DDBJ databases">
        <title>Genome sequencing and annotation of Brassica cretica.</title>
        <authorList>
            <person name="Studholme D.J."/>
            <person name="Sarris P.F."/>
        </authorList>
    </citation>
    <scope>NUCLEOTIDE SEQUENCE</scope>
    <source>
        <strain evidence="2">PFS-001/15</strain>
        <tissue evidence="2">Leaf</tissue>
    </source>
</reference>
<name>A0A8S9J7S2_BRACR</name>
<feature type="region of interest" description="Disordered" evidence="1">
    <location>
        <begin position="1"/>
        <end position="34"/>
    </location>
</feature>
<gene>
    <name evidence="2" type="ORF">F2Q68_00005352</name>
</gene>
<accession>A0A8S9J7S2</accession>
<organism evidence="2 3">
    <name type="scientific">Brassica cretica</name>
    <name type="common">Mustard</name>
    <dbReference type="NCBI Taxonomy" id="69181"/>
    <lineage>
        <taxon>Eukaryota</taxon>
        <taxon>Viridiplantae</taxon>
        <taxon>Streptophyta</taxon>
        <taxon>Embryophyta</taxon>
        <taxon>Tracheophyta</taxon>
        <taxon>Spermatophyta</taxon>
        <taxon>Magnoliopsida</taxon>
        <taxon>eudicotyledons</taxon>
        <taxon>Gunneridae</taxon>
        <taxon>Pentapetalae</taxon>
        <taxon>rosids</taxon>
        <taxon>malvids</taxon>
        <taxon>Brassicales</taxon>
        <taxon>Brassicaceae</taxon>
        <taxon>Brassiceae</taxon>
        <taxon>Brassica</taxon>
    </lineage>
</organism>
<comment type="caution">
    <text evidence="2">The sequence shown here is derived from an EMBL/GenBank/DDBJ whole genome shotgun (WGS) entry which is preliminary data.</text>
</comment>
<dbReference type="EMBL" id="QGKW02001660">
    <property type="protein sequence ID" value="KAF2578114.1"/>
    <property type="molecule type" value="Genomic_DNA"/>
</dbReference>
<protein>
    <submittedName>
        <fullName evidence="2">Uncharacterized protein</fullName>
    </submittedName>
</protein>